<proteinExistence type="predicted"/>
<accession>A0A9P6E8J4</accession>
<evidence type="ECO:0000313" key="1">
    <source>
        <dbReference type="EMBL" id="KAF9524489.1"/>
    </source>
</evidence>
<sequence>MKISRPQSTFHSIAISLPHLMRFLPDLASAYCCGVSDRGANRGCVEPDVHSGPREEWYSWDSELTIAIRGNHKESFRNRA</sequence>
<keyword evidence="2" id="KW-1185">Reference proteome</keyword>
<name>A0A9P6E8J4_9AGAR</name>
<evidence type="ECO:0000313" key="2">
    <source>
        <dbReference type="Proteomes" id="UP000807306"/>
    </source>
</evidence>
<protein>
    <submittedName>
        <fullName evidence="1">Uncharacterized protein</fullName>
    </submittedName>
</protein>
<comment type="caution">
    <text evidence="1">The sequence shown here is derived from an EMBL/GenBank/DDBJ whole genome shotgun (WGS) entry which is preliminary data.</text>
</comment>
<dbReference type="AlphaFoldDB" id="A0A9P6E8J4"/>
<organism evidence="1 2">
    <name type="scientific">Crepidotus variabilis</name>
    <dbReference type="NCBI Taxonomy" id="179855"/>
    <lineage>
        <taxon>Eukaryota</taxon>
        <taxon>Fungi</taxon>
        <taxon>Dikarya</taxon>
        <taxon>Basidiomycota</taxon>
        <taxon>Agaricomycotina</taxon>
        <taxon>Agaricomycetes</taxon>
        <taxon>Agaricomycetidae</taxon>
        <taxon>Agaricales</taxon>
        <taxon>Agaricineae</taxon>
        <taxon>Crepidotaceae</taxon>
        <taxon>Crepidotus</taxon>
    </lineage>
</organism>
<dbReference type="Proteomes" id="UP000807306">
    <property type="component" value="Unassembled WGS sequence"/>
</dbReference>
<reference evidence="1" key="1">
    <citation type="submission" date="2020-11" db="EMBL/GenBank/DDBJ databases">
        <authorList>
            <consortium name="DOE Joint Genome Institute"/>
            <person name="Ahrendt S."/>
            <person name="Riley R."/>
            <person name="Andreopoulos W."/>
            <person name="Labutti K."/>
            <person name="Pangilinan J."/>
            <person name="Ruiz-Duenas F.J."/>
            <person name="Barrasa J.M."/>
            <person name="Sanchez-Garcia M."/>
            <person name="Camarero S."/>
            <person name="Miyauchi S."/>
            <person name="Serrano A."/>
            <person name="Linde D."/>
            <person name="Babiker R."/>
            <person name="Drula E."/>
            <person name="Ayuso-Fernandez I."/>
            <person name="Pacheco R."/>
            <person name="Padilla G."/>
            <person name="Ferreira P."/>
            <person name="Barriuso J."/>
            <person name="Kellner H."/>
            <person name="Castanera R."/>
            <person name="Alfaro M."/>
            <person name="Ramirez L."/>
            <person name="Pisabarro A.G."/>
            <person name="Kuo A."/>
            <person name="Tritt A."/>
            <person name="Lipzen A."/>
            <person name="He G."/>
            <person name="Yan M."/>
            <person name="Ng V."/>
            <person name="Cullen D."/>
            <person name="Martin F."/>
            <person name="Rosso M.-N."/>
            <person name="Henrissat B."/>
            <person name="Hibbett D."/>
            <person name="Martinez A.T."/>
            <person name="Grigoriev I.V."/>
        </authorList>
    </citation>
    <scope>NUCLEOTIDE SEQUENCE</scope>
    <source>
        <strain evidence="1">CBS 506.95</strain>
    </source>
</reference>
<gene>
    <name evidence="1" type="ORF">CPB83DRAFT_609346</name>
</gene>
<dbReference type="EMBL" id="MU157898">
    <property type="protein sequence ID" value="KAF9524489.1"/>
    <property type="molecule type" value="Genomic_DNA"/>
</dbReference>